<dbReference type="STRING" id="754502.BJG93_07175"/>
<reference evidence="1" key="1">
    <citation type="submission" date="2016-09" db="EMBL/GenBank/DDBJ databases">
        <title>The Complete Genome of Burkholderia sprentiae wsm5005.</title>
        <authorList>
            <person name="De Meyer S."/>
            <person name="Wang P."/>
            <person name="Terpolilli J."/>
        </authorList>
    </citation>
    <scope>NUCLEOTIDE SEQUENCE [LARGE SCALE GENOMIC DNA]</scope>
    <source>
        <strain evidence="1">WSM5005</strain>
    </source>
</reference>
<organism evidence="1">
    <name type="scientific">Paraburkholderia sprentiae WSM5005</name>
    <dbReference type="NCBI Taxonomy" id="754502"/>
    <lineage>
        <taxon>Bacteria</taxon>
        <taxon>Pseudomonadati</taxon>
        <taxon>Pseudomonadota</taxon>
        <taxon>Betaproteobacteria</taxon>
        <taxon>Burkholderiales</taxon>
        <taxon>Burkholderiaceae</taxon>
        <taxon>Paraburkholderia</taxon>
    </lineage>
</organism>
<dbReference type="AlphaFoldDB" id="A0A1I9YFV6"/>
<sequence length="61" mass="6688">MWQSGGFSAGGAAMSMPAEGSARADAARYVVRYVARKLRVHRVLARRCFAFAVRPNKQSSE</sequence>
<name>A0A1I9YFV6_9BURK</name>
<protein>
    <submittedName>
        <fullName evidence="1">Uncharacterized protein</fullName>
    </submittedName>
</protein>
<dbReference type="EMBL" id="CP017561">
    <property type="protein sequence ID" value="APA85189.1"/>
    <property type="molecule type" value="Genomic_DNA"/>
</dbReference>
<proteinExistence type="predicted"/>
<accession>A0A1I9YFV6</accession>
<evidence type="ECO:0000313" key="1">
    <source>
        <dbReference type="EMBL" id="APA85189.1"/>
    </source>
</evidence>
<gene>
    <name evidence="1" type="ORF">BJG93_07175</name>
</gene>